<evidence type="ECO:0000313" key="4">
    <source>
        <dbReference type="Proteomes" id="UP001490816"/>
    </source>
</evidence>
<comment type="caution">
    <text evidence="3">The sequence shown here is derived from an EMBL/GenBank/DDBJ whole genome shotgun (WGS) entry which is preliminary data.</text>
</comment>
<keyword evidence="2" id="KW-0732">Signal</keyword>
<dbReference type="PANTHER" id="PTHR45661:SF3">
    <property type="entry name" value="IG-LIKE DOMAIN-CONTAINING PROTEIN"/>
    <property type="match status" value="1"/>
</dbReference>
<feature type="chain" id="PRO_5046042708" evidence="2">
    <location>
        <begin position="18"/>
        <end position="263"/>
    </location>
</feature>
<gene>
    <name evidence="3" type="ORF">WMO39_11020</name>
</gene>
<reference evidence="3 4" key="1">
    <citation type="submission" date="2024-03" db="EMBL/GenBank/DDBJ databases">
        <title>Human intestinal bacterial collection.</title>
        <authorList>
            <person name="Pauvert C."/>
            <person name="Hitch T.C.A."/>
            <person name="Clavel T."/>
        </authorList>
    </citation>
    <scope>NUCLEOTIDE SEQUENCE [LARGE SCALE GENOMIC DNA]</scope>
    <source>
        <strain evidence="3 4">CLA-JM-H38</strain>
    </source>
</reference>
<organism evidence="3 4">
    <name type="scientific">Ruminococcoides intestinale</name>
    <dbReference type="NCBI Taxonomy" id="3133162"/>
    <lineage>
        <taxon>Bacteria</taxon>
        <taxon>Bacillati</taxon>
        <taxon>Bacillota</taxon>
        <taxon>Clostridia</taxon>
        <taxon>Eubacteriales</taxon>
        <taxon>Oscillospiraceae</taxon>
        <taxon>Ruminococcoides</taxon>
    </lineage>
</organism>
<sequence length="263" mass="28424">MKRILCFLMACTMCASAAVGLSGCGCDDNTSSKSSKPGYKVEPTEPDLTNGDFGFFIINQEELMITKYTGSDTVIEIPESYKNYKVTVIGASVFNDSKITEVTIPSSIKQIEDYAFSSCHSLTKVNLSEGLEILNNSVFFNCSELREIKLPSTLKEIGPRAFSGAALNNVVLPDSGKLTKIDEYAFYQSRELTDITIPACITSIPDNVFAECSKEVTIHGASGSYAQNYAKKNNLKFKADLASSSTKATKATKASGKAAEKAE</sequence>
<dbReference type="SUPFAM" id="SSF52058">
    <property type="entry name" value="L domain-like"/>
    <property type="match status" value="1"/>
</dbReference>
<evidence type="ECO:0000313" key="3">
    <source>
        <dbReference type="EMBL" id="MEQ2470850.1"/>
    </source>
</evidence>
<dbReference type="Pfam" id="PF13306">
    <property type="entry name" value="LRR_5"/>
    <property type="match status" value="1"/>
</dbReference>
<evidence type="ECO:0000256" key="1">
    <source>
        <dbReference type="SAM" id="MobiDB-lite"/>
    </source>
</evidence>
<dbReference type="Proteomes" id="UP001490816">
    <property type="component" value="Unassembled WGS sequence"/>
</dbReference>
<accession>A0ABV1FBU5</accession>
<dbReference type="InterPro" id="IPR026906">
    <property type="entry name" value="LRR_5"/>
</dbReference>
<evidence type="ECO:0000256" key="2">
    <source>
        <dbReference type="SAM" id="SignalP"/>
    </source>
</evidence>
<proteinExistence type="predicted"/>
<feature type="region of interest" description="Disordered" evidence="1">
    <location>
        <begin position="242"/>
        <end position="263"/>
    </location>
</feature>
<feature type="compositionally biased region" description="Low complexity" evidence="1">
    <location>
        <begin position="242"/>
        <end position="257"/>
    </location>
</feature>
<dbReference type="Gene3D" id="3.80.10.10">
    <property type="entry name" value="Ribonuclease Inhibitor"/>
    <property type="match status" value="2"/>
</dbReference>
<name>A0ABV1FBU5_9FIRM</name>
<keyword evidence="4" id="KW-1185">Reference proteome</keyword>
<dbReference type="RefSeq" id="WP_117847151.1">
    <property type="nucleotide sequence ID" value="NZ_JBBMEZ010000043.1"/>
</dbReference>
<protein>
    <submittedName>
        <fullName evidence="3">Leucine-rich repeat domain-containing protein</fullName>
    </submittedName>
</protein>
<dbReference type="PROSITE" id="PS51257">
    <property type="entry name" value="PROKAR_LIPOPROTEIN"/>
    <property type="match status" value="1"/>
</dbReference>
<dbReference type="InterPro" id="IPR032675">
    <property type="entry name" value="LRR_dom_sf"/>
</dbReference>
<dbReference type="PANTHER" id="PTHR45661">
    <property type="entry name" value="SURFACE ANTIGEN"/>
    <property type="match status" value="1"/>
</dbReference>
<feature type="signal peptide" evidence="2">
    <location>
        <begin position="1"/>
        <end position="17"/>
    </location>
</feature>
<dbReference type="EMBL" id="JBBMEZ010000043">
    <property type="protein sequence ID" value="MEQ2470850.1"/>
    <property type="molecule type" value="Genomic_DNA"/>
</dbReference>
<dbReference type="InterPro" id="IPR053139">
    <property type="entry name" value="Surface_bspA-like"/>
</dbReference>